<evidence type="ECO:0000313" key="3">
    <source>
        <dbReference type="Proteomes" id="UP000077266"/>
    </source>
</evidence>
<feature type="region of interest" description="Disordered" evidence="1">
    <location>
        <begin position="10"/>
        <end position="33"/>
    </location>
</feature>
<dbReference type="OrthoDB" id="3262992at2759"/>
<organism evidence="2 3">
    <name type="scientific">Exidia glandulosa HHB12029</name>
    <dbReference type="NCBI Taxonomy" id="1314781"/>
    <lineage>
        <taxon>Eukaryota</taxon>
        <taxon>Fungi</taxon>
        <taxon>Dikarya</taxon>
        <taxon>Basidiomycota</taxon>
        <taxon>Agaricomycotina</taxon>
        <taxon>Agaricomycetes</taxon>
        <taxon>Auriculariales</taxon>
        <taxon>Exidiaceae</taxon>
        <taxon>Exidia</taxon>
    </lineage>
</organism>
<gene>
    <name evidence="2" type="ORF">EXIGLDRAFT_624316</name>
</gene>
<accession>A0A165DEF1</accession>
<keyword evidence="3" id="KW-1185">Reference proteome</keyword>
<reference evidence="2 3" key="1">
    <citation type="journal article" date="2016" name="Mol. Biol. Evol.">
        <title>Comparative Genomics of Early-Diverging Mushroom-Forming Fungi Provides Insights into the Origins of Lignocellulose Decay Capabilities.</title>
        <authorList>
            <person name="Nagy L.G."/>
            <person name="Riley R."/>
            <person name="Tritt A."/>
            <person name="Adam C."/>
            <person name="Daum C."/>
            <person name="Floudas D."/>
            <person name="Sun H."/>
            <person name="Yadav J.S."/>
            <person name="Pangilinan J."/>
            <person name="Larsson K.H."/>
            <person name="Matsuura K."/>
            <person name="Barry K."/>
            <person name="Labutti K."/>
            <person name="Kuo R."/>
            <person name="Ohm R.A."/>
            <person name="Bhattacharya S.S."/>
            <person name="Shirouzu T."/>
            <person name="Yoshinaga Y."/>
            <person name="Martin F.M."/>
            <person name="Grigoriev I.V."/>
            <person name="Hibbett D.S."/>
        </authorList>
    </citation>
    <scope>NUCLEOTIDE SEQUENCE [LARGE SCALE GENOMIC DNA]</scope>
    <source>
        <strain evidence="2 3">HHB12029</strain>
    </source>
</reference>
<evidence type="ECO:0000256" key="1">
    <source>
        <dbReference type="SAM" id="MobiDB-lite"/>
    </source>
</evidence>
<dbReference type="EMBL" id="KV426228">
    <property type="protein sequence ID" value="KZV84353.1"/>
    <property type="molecule type" value="Genomic_DNA"/>
</dbReference>
<evidence type="ECO:0000313" key="2">
    <source>
        <dbReference type="EMBL" id="KZV84353.1"/>
    </source>
</evidence>
<dbReference type="STRING" id="1314781.A0A165DEF1"/>
<name>A0A165DEF1_EXIGL</name>
<feature type="compositionally biased region" description="Polar residues" evidence="1">
    <location>
        <begin position="14"/>
        <end position="26"/>
    </location>
</feature>
<dbReference type="Proteomes" id="UP000077266">
    <property type="component" value="Unassembled WGS sequence"/>
</dbReference>
<sequence>MLRALDLAKKASTDARTASPDPNTVNGPDIPGTRIRDITQGQAYRLLLAQKPIPERRGTYLIVGRIRAAVAEVNGSWPSAHDVWINMRLRDFSRQIREFLWRGTHNLQKVGKYWLNIKHKEHRSECPPCEVLETMDHILFECTALGQEIIWAEAKKIWSRTAHAWPEMSLGLVFGCGLIVIRNERGKAIAGATRLLRILISEAAYLIWKIRNERRIKFGDDPEQEHTEEEIIRRFKAAINKRLRMDMITTSKRKFKQRALPLRLMRATWEDILLWPDGGMPDKWWARPELLVSIWPPRPRGRER</sequence>
<evidence type="ECO:0008006" key="4">
    <source>
        <dbReference type="Google" id="ProtNLM"/>
    </source>
</evidence>
<dbReference type="InParanoid" id="A0A165DEF1"/>
<proteinExistence type="predicted"/>
<dbReference type="AlphaFoldDB" id="A0A165DEF1"/>
<protein>
    <recommendedName>
        <fullName evidence="4">Reverse transcriptase zinc-binding domain-containing protein</fullName>
    </recommendedName>
</protein>